<keyword evidence="8" id="KW-0969">Cilium</keyword>
<organism evidence="8 9">
    <name type="scientific">Scleromatobacter humisilvae</name>
    <dbReference type="NCBI Taxonomy" id="2897159"/>
    <lineage>
        <taxon>Bacteria</taxon>
        <taxon>Pseudomonadati</taxon>
        <taxon>Pseudomonadota</taxon>
        <taxon>Betaproteobacteria</taxon>
        <taxon>Burkholderiales</taxon>
        <taxon>Sphaerotilaceae</taxon>
        <taxon>Scleromatobacter</taxon>
    </lineage>
</organism>
<keyword evidence="3" id="KW-0175">Coiled coil</keyword>
<dbReference type="InterPro" id="IPR040026">
    <property type="entry name" value="FliD"/>
</dbReference>
<accession>A0A9X1YH17</accession>
<sequence>MTTTPSSTTGSISSAGLGSGLDVKSIISSLMAVESQPLQLLQDKANTVQTEISAVGQIQSLTSTLSDKAHALSNSSLWTQTTSSTSDSTVVTADTSGGTAAAGDYSVSVQQLAQGQTATLATAATALTPGTITIQLGTYSTDSATPPNTSFLASGAAAPPITIGPGDTSLASIRDKINQANAGVSASIITDASGSRLSLRSTTTGAANGFQITATPAGTDPDPTSSLAALNFDASTGAVGSQMALNQFAQNAKATVNGIAVSSATNKLSNISDGLSLTLLKKTDTPADVTVSSDTASMQKAITDFVSAYSAVQSYISLETKYDAGTAVQPGTSRQDSPLTGDPSVIGFQNQLRAIVNTTSTTSSMFARLSDIGIAVQTDGTLAVASSTKLTSALQHPDELSKLFTTYGTTNENTGIAVRFGALADNAVGVNGTLYSRASGLRGELSRNQQQQDDMQTHLDATQARLTAQYQALDTTMSQMSALSSYVSQQVSLMEK</sequence>
<keyword evidence="8" id="KW-0966">Cell projection</keyword>
<name>A0A9X1YH17_9BURK</name>
<dbReference type="InterPro" id="IPR003481">
    <property type="entry name" value="FliD_N"/>
</dbReference>
<evidence type="ECO:0000256" key="4">
    <source>
        <dbReference type="ARBA" id="ARBA00023143"/>
    </source>
</evidence>
<protein>
    <recommendedName>
        <fullName evidence="5">Flagellar hook-associated protein 2</fullName>
        <shortName evidence="5">HAP2</shortName>
    </recommendedName>
    <alternativeName>
        <fullName evidence="5">Flagellar cap protein</fullName>
    </alternativeName>
</protein>
<comment type="function">
    <text evidence="5">Required for morphogenesis and for the elongation of the flagellar filament by facilitating polymerization of the flagellin monomers at the tip of growing filament. Forms a capping structure, which prevents flagellin subunits (transported through the central channel of the flagellum) from leaking out without polymerization at the distal end.</text>
</comment>
<evidence type="ECO:0000256" key="3">
    <source>
        <dbReference type="ARBA" id="ARBA00023054"/>
    </source>
</evidence>
<evidence type="ECO:0000259" key="7">
    <source>
        <dbReference type="Pfam" id="PF07195"/>
    </source>
</evidence>
<comment type="subcellular location">
    <subcellularLocation>
        <location evidence="5">Secreted</location>
    </subcellularLocation>
    <subcellularLocation>
        <location evidence="5">Bacterial flagellum</location>
    </subcellularLocation>
</comment>
<feature type="domain" description="Flagellar hook-associated protein 2 N-terminal" evidence="6">
    <location>
        <begin position="19"/>
        <end position="116"/>
    </location>
</feature>
<keyword evidence="9" id="KW-1185">Reference proteome</keyword>
<comment type="caution">
    <text evidence="8">The sequence shown here is derived from an EMBL/GenBank/DDBJ whole genome shotgun (WGS) entry which is preliminary data.</text>
</comment>
<evidence type="ECO:0000256" key="5">
    <source>
        <dbReference type="RuleBase" id="RU362066"/>
    </source>
</evidence>
<dbReference type="PANTHER" id="PTHR30288">
    <property type="entry name" value="FLAGELLAR CAP/ASSEMBLY PROTEIN FLID"/>
    <property type="match status" value="1"/>
</dbReference>
<dbReference type="GO" id="GO:0009421">
    <property type="term" value="C:bacterial-type flagellum filament cap"/>
    <property type="evidence" value="ECO:0007669"/>
    <property type="project" value="InterPro"/>
</dbReference>
<comment type="similarity">
    <text evidence="1 5">Belongs to the FliD family.</text>
</comment>
<reference evidence="8" key="1">
    <citation type="submission" date="2021-11" db="EMBL/GenBank/DDBJ databases">
        <title>BS-T2-15 a new species belonging to the Comamonadaceae family isolated from the soil of a French oak forest.</title>
        <authorList>
            <person name="Mieszkin S."/>
            <person name="Alain K."/>
        </authorList>
    </citation>
    <scope>NUCLEOTIDE SEQUENCE</scope>
    <source>
        <strain evidence="8">BS-T2-15</strain>
    </source>
</reference>
<evidence type="ECO:0000256" key="1">
    <source>
        <dbReference type="ARBA" id="ARBA00009764"/>
    </source>
</evidence>
<dbReference type="GO" id="GO:0005576">
    <property type="term" value="C:extracellular region"/>
    <property type="evidence" value="ECO:0007669"/>
    <property type="project" value="UniProtKB-SubCell"/>
</dbReference>
<dbReference type="EMBL" id="JAJLJH010000001">
    <property type="protein sequence ID" value="MCK9684700.1"/>
    <property type="molecule type" value="Genomic_DNA"/>
</dbReference>
<dbReference type="GO" id="GO:0007155">
    <property type="term" value="P:cell adhesion"/>
    <property type="evidence" value="ECO:0007669"/>
    <property type="project" value="InterPro"/>
</dbReference>
<keyword evidence="5" id="KW-0964">Secreted</keyword>
<dbReference type="Proteomes" id="UP001139353">
    <property type="component" value="Unassembled WGS sequence"/>
</dbReference>
<dbReference type="GO" id="GO:0071973">
    <property type="term" value="P:bacterial-type flagellum-dependent cell motility"/>
    <property type="evidence" value="ECO:0007669"/>
    <property type="project" value="TreeGrafter"/>
</dbReference>
<dbReference type="Pfam" id="PF07195">
    <property type="entry name" value="FliD_C"/>
    <property type="match status" value="1"/>
</dbReference>
<dbReference type="GO" id="GO:0009424">
    <property type="term" value="C:bacterial-type flagellum hook"/>
    <property type="evidence" value="ECO:0007669"/>
    <property type="project" value="UniProtKB-UniRule"/>
</dbReference>
<keyword evidence="4 5" id="KW-0975">Bacterial flagellum</keyword>
<evidence type="ECO:0000313" key="8">
    <source>
        <dbReference type="EMBL" id="MCK9684700.1"/>
    </source>
</evidence>
<comment type="subunit">
    <text evidence="2 5">Homopentamer.</text>
</comment>
<keyword evidence="8" id="KW-0282">Flagellum</keyword>
<evidence type="ECO:0000259" key="6">
    <source>
        <dbReference type="Pfam" id="PF02465"/>
    </source>
</evidence>
<evidence type="ECO:0000313" key="9">
    <source>
        <dbReference type="Proteomes" id="UP001139353"/>
    </source>
</evidence>
<feature type="domain" description="Flagellar hook-associated protein 2 C-terminal" evidence="7">
    <location>
        <begin position="249"/>
        <end position="481"/>
    </location>
</feature>
<dbReference type="Pfam" id="PF02465">
    <property type="entry name" value="FliD_N"/>
    <property type="match status" value="1"/>
</dbReference>
<proteinExistence type="inferred from homology"/>
<dbReference type="InterPro" id="IPR010809">
    <property type="entry name" value="FliD_C"/>
</dbReference>
<dbReference type="AlphaFoldDB" id="A0A9X1YH17"/>
<gene>
    <name evidence="8" type="primary">fliD</name>
    <name evidence="8" type="ORF">LPC04_03150</name>
</gene>
<dbReference type="RefSeq" id="WP_275680724.1">
    <property type="nucleotide sequence ID" value="NZ_JAJLJH010000001.1"/>
</dbReference>
<evidence type="ECO:0000256" key="2">
    <source>
        <dbReference type="ARBA" id="ARBA00011255"/>
    </source>
</evidence>
<dbReference type="PANTHER" id="PTHR30288:SF0">
    <property type="entry name" value="FLAGELLAR HOOK-ASSOCIATED PROTEIN 2"/>
    <property type="match status" value="1"/>
</dbReference>